<dbReference type="EMBL" id="JAPWTJ010000974">
    <property type="protein sequence ID" value="KAJ8974531.1"/>
    <property type="molecule type" value="Genomic_DNA"/>
</dbReference>
<organism evidence="3 4">
    <name type="scientific">Molorchus minor</name>
    <dbReference type="NCBI Taxonomy" id="1323400"/>
    <lineage>
        <taxon>Eukaryota</taxon>
        <taxon>Metazoa</taxon>
        <taxon>Ecdysozoa</taxon>
        <taxon>Arthropoda</taxon>
        <taxon>Hexapoda</taxon>
        <taxon>Insecta</taxon>
        <taxon>Pterygota</taxon>
        <taxon>Neoptera</taxon>
        <taxon>Endopterygota</taxon>
        <taxon>Coleoptera</taxon>
        <taxon>Polyphaga</taxon>
        <taxon>Cucujiformia</taxon>
        <taxon>Chrysomeloidea</taxon>
        <taxon>Cerambycidae</taxon>
        <taxon>Lamiinae</taxon>
        <taxon>Monochamini</taxon>
        <taxon>Molorchus</taxon>
    </lineage>
</organism>
<evidence type="ECO:0000313" key="4">
    <source>
        <dbReference type="Proteomes" id="UP001162164"/>
    </source>
</evidence>
<dbReference type="InterPro" id="IPR048371">
    <property type="entry name" value="ZNHIT3_C"/>
</dbReference>
<evidence type="ECO:0000259" key="2">
    <source>
        <dbReference type="Pfam" id="PF21373"/>
    </source>
</evidence>
<accession>A0ABQ9J971</accession>
<keyword evidence="4" id="KW-1185">Reference proteome</keyword>
<comment type="caution">
    <text evidence="3">The sequence shown here is derived from an EMBL/GenBank/DDBJ whole genome shotgun (WGS) entry which is preliminary data.</text>
</comment>
<feature type="region of interest" description="Disordered" evidence="1">
    <location>
        <begin position="1"/>
        <end position="21"/>
    </location>
</feature>
<gene>
    <name evidence="3" type="ORF">NQ317_009098</name>
</gene>
<evidence type="ECO:0000256" key="1">
    <source>
        <dbReference type="SAM" id="MobiDB-lite"/>
    </source>
</evidence>
<dbReference type="Pfam" id="PF21373">
    <property type="entry name" value="ZNHIT3_C"/>
    <property type="match status" value="1"/>
</dbReference>
<evidence type="ECO:0000313" key="3">
    <source>
        <dbReference type="EMBL" id="KAJ8974531.1"/>
    </source>
</evidence>
<name>A0ABQ9J971_9CUCU</name>
<feature type="domain" description="Zinc finger HIT" evidence="2">
    <location>
        <begin position="35"/>
        <end position="91"/>
    </location>
</feature>
<reference evidence="3" key="1">
    <citation type="journal article" date="2023" name="Insect Mol. Biol.">
        <title>Genome sequencing provides insights into the evolution of gene families encoding plant cell wall-degrading enzymes in longhorned beetles.</title>
        <authorList>
            <person name="Shin N.R."/>
            <person name="Okamura Y."/>
            <person name="Kirsch R."/>
            <person name="Pauchet Y."/>
        </authorList>
    </citation>
    <scope>NUCLEOTIDE SEQUENCE</scope>
    <source>
        <strain evidence="3">MMC_N1</strain>
    </source>
</reference>
<protein>
    <recommendedName>
        <fullName evidence="2">Zinc finger HIT domain-containing protein</fullName>
    </recommendedName>
</protein>
<sequence>MSLKKDEEKDDDEDKHVKKKRKLEFETEDTVPQEKLKLLQSSHEVNRLLANSHLKSLLHVIDEAKDAEEIMQKAMQEPLFVEFADACLKVVDPQSEEEK</sequence>
<dbReference type="Proteomes" id="UP001162164">
    <property type="component" value="Unassembled WGS sequence"/>
</dbReference>
<proteinExistence type="predicted"/>